<keyword evidence="2" id="KW-1185">Reference proteome</keyword>
<gene>
    <name evidence="1" type="ORF">FQN60_016178</name>
</gene>
<accession>A0A5J5D3P0</accession>
<evidence type="ECO:0000313" key="1">
    <source>
        <dbReference type="EMBL" id="KAA8587316.1"/>
    </source>
</evidence>
<dbReference type="EMBL" id="VOFY01000012">
    <property type="protein sequence ID" value="KAA8587316.1"/>
    <property type="molecule type" value="Genomic_DNA"/>
</dbReference>
<name>A0A5J5D3P0_9PERO</name>
<dbReference type="Proteomes" id="UP000327493">
    <property type="component" value="Chromosome 12"/>
</dbReference>
<organism evidence="1 2">
    <name type="scientific">Etheostoma spectabile</name>
    <name type="common">orangethroat darter</name>
    <dbReference type="NCBI Taxonomy" id="54343"/>
    <lineage>
        <taxon>Eukaryota</taxon>
        <taxon>Metazoa</taxon>
        <taxon>Chordata</taxon>
        <taxon>Craniata</taxon>
        <taxon>Vertebrata</taxon>
        <taxon>Euteleostomi</taxon>
        <taxon>Actinopterygii</taxon>
        <taxon>Neopterygii</taxon>
        <taxon>Teleostei</taxon>
        <taxon>Neoteleostei</taxon>
        <taxon>Acanthomorphata</taxon>
        <taxon>Eupercaria</taxon>
        <taxon>Perciformes</taxon>
        <taxon>Percoidei</taxon>
        <taxon>Percidae</taxon>
        <taxon>Etheostomatinae</taxon>
        <taxon>Etheostoma</taxon>
    </lineage>
</organism>
<proteinExistence type="predicted"/>
<sequence length="302" mass="33653">MLQFETANEPKANQIAALERKVESLSDHIDELENRGRRIFNLPKNMERSSALDFFEHWGPDFLAMDAKVRCVPGQAQTDGSKQSHYIISPRLGDRGMSAVHLGDVGSLHHRQQPGASSESGSRGCVRHRQELDRKVLEFGESAQPIVTLLRLVSFIPVVDVFVPGVVIRQVVHALCDMEMNSSQKEQWSSLVKTYIPNRVLQQSRPGDSDNSHIYEYAMFARAMVKDGTKILVAAVAVVLLLRRLHPAMPRSCYVHLCSALPRYTLLRSAMPCSVLLNPIASCHIHLCSATLHPVTPCSTLL</sequence>
<dbReference type="AlphaFoldDB" id="A0A5J5D3P0"/>
<evidence type="ECO:0000313" key="2">
    <source>
        <dbReference type="Proteomes" id="UP000327493"/>
    </source>
</evidence>
<reference evidence="1 2" key="1">
    <citation type="submission" date="2019-08" db="EMBL/GenBank/DDBJ databases">
        <title>A chromosome-level genome assembly, high-density linkage maps, and genome scans reveal the genomic architecture of hybrid incompatibilities underlying speciation via character displacement in darters (Percidae: Etheostominae).</title>
        <authorList>
            <person name="Moran R.L."/>
            <person name="Catchen J.M."/>
            <person name="Fuller R.C."/>
        </authorList>
    </citation>
    <scope>NUCLEOTIDE SEQUENCE [LARGE SCALE GENOMIC DNA]</scope>
    <source>
        <strain evidence="1">EspeVRDwgs_2016</strain>
        <tissue evidence="1">Muscle</tissue>
    </source>
</reference>
<comment type="caution">
    <text evidence="1">The sequence shown here is derived from an EMBL/GenBank/DDBJ whole genome shotgun (WGS) entry which is preliminary data.</text>
</comment>
<protein>
    <submittedName>
        <fullName evidence="1">Uncharacterized protein</fullName>
    </submittedName>
</protein>